<feature type="transmembrane region" description="Helical" evidence="1">
    <location>
        <begin position="152"/>
        <end position="173"/>
    </location>
</feature>
<feature type="transmembrane region" description="Helical" evidence="1">
    <location>
        <begin position="224"/>
        <end position="243"/>
    </location>
</feature>
<dbReference type="PANTHER" id="PTHR35797:SF1">
    <property type="entry name" value="PROTEASE"/>
    <property type="match status" value="1"/>
</dbReference>
<dbReference type="GO" id="GO:0080120">
    <property type="term" value="P:CAAX-box protein maturation"/>
    <property type="evidence" value="ECO:0007669"/>
    <property type="project" value="UniProtKB-ARBA"/>
</dbReference>
<organism evidence="3">
    <name type="scientific">Neobacillus citreus</name>
    <dbReference type="NCBI Taxonomy" id="2833578"/>
    <lineage>
        <taxon>Bacteria</taxon>
        <taxon>Bacillati</taxon>
        <taxon>Bacillota</taxon>
        <taxon>Bacilli</taxon>
        <taxon>Bacillales</taxon>
        <taxon>Bacillaceae</taxon>
        <taxon>Neobacillus</taxon>
    </lineage>
</organism>
<feature type="transmembrane region" description="Helical" evidence="1">
    <location>
        <begin position="50"/>
        <end position="72"/>
    </location>
</feature>
<keyword evidence="1" id="KW-0472">Membrane</keyword>
<feature type="transmembrane region" description="Helical" evidence="1">
    <location>
        <begin position="194"/>
        <end position="218"/>
    </location>
</feature>
<keyword evidence="3" id="KW-0482">Metalloprotease</keyword>
<dbReference type="PANTHER" id="PTHR35797">
    <property type="entry name" value="PROTEASE-RELATED"/>
    <property type="match status" value="1"/>
</dbReference>
<feature type="transmembrane region" description="Helical" evidence="1">
    <location>
        <begin position="95"/>
        <end position="125"/>
    </location>
</feature>
<keyword evidence="1" id="KW-1133">Transmembrane helix</keyword>
<proteinExistence type="predicted"/>
<dbReference type="EMBL" id="JAGYPE010000002">
    <property type="protein sequence ID" value="MBS4182011.1"/>
    <property type="molecule type" value="Genomic_DNA"/>
</dbReference>
<dbReference type="GO" id="GO:0004175">
    <property type="term" value="F:endopeptidase activity"/>
    <property type="evidence" value="ECO:0007669"/>
    <property type="project" value="UniProtKB-ARBA"/>
</dbReference>
<reference evidence="3" key="1">
    <citation type="submission" date="2021-05" db="EMBL/GenBank/DDBJ databases">
        <title>Novel Bacillus species.</title>
        <authorList>
            <person name="Liu G."/>
        </authorList>
    </citation>
    <scope>NUCLEOTIDE SEQUENCE</scope>
    <source>
        <strain evidence="3">FJAT-50051</strain>
    </source>
</reference>
<evidence type="ECO:0000313" key="3">
    <source>
        <dbReference type="EMBL" id="MBS4182011.1"/>
    </source>
</evidence>
<dbReference type="InterPro" id="IPR042150">
    <property type="entry name" value="MmRce1-like"/>
</dbReference>
<dbReference type="Pfam" id="PF02517">
    <property type="entry name" value="Rce1-like"/>
    <property type="match status" value="1"/>
</dbReference>
<feature type="transmembrane region" description="Helical" evidence="1">
    <location>
        <begin position="250"/>
        <end position="274"/>
    </location>
</feature>
<dbReference type="GO" id="GO:0008237">
    <property type="term" value="F:metallopeptidase activity"/>
    <property type="evidence" value="ECO:0007669"/>
    <property type="project" value="UniProtKB-KW"/>
</dbReference>
<keyword evidence="1" id="KW-0812">Transmembrane</keyword>
<protein>
    <submittedName>
        <fullName evidence="3">CPBP family intramembrane metalloprotease</fullName>
    </submittedName>
</protein>
<sequence length="316" mass="33132">MSSAPDAQLAAPRRDVFWWVLALFLLVSVGGAWATASPLWASGDGLRSPLAGVLLPAMMYTPAIAVLIVVAVERRRPRDVIGALGIWPLRPVKRVVGFTVAGILATPLVIIAGIALAALCGWLHLDLLHLSGFREALRSTAGEAADAIPVRLVAIVQLLSIPIAALFNGVLAFGEEVGWRGWLLPRLRSRLGTWPALVLSGAIWGAWHSPLVLLGYNFAQPNGFGVLLMVIACILIGTLFGWLRLRSRSLWPAVFAHGALNASAGTVVLVSAAGQSVDPILAGPLGVGTWIVAAVLVLALVGSGQFGRPSVNVGDC</sequence>
<accession>A0A942SYL3</accession>
<feature type="domain" description="CAAX prenyl protease 2/Lysostaphin resistance protein A-like" evidence="2">
    <location>
        <begin position="162"/>
        <end position="262"/>
    </location>
</feature>
<dbReference type="AlphaFoldDB" id="A0A942SYL3"/>
<evidence type="ECO:0000259" key="2">
    <source>
        <dbReference type="Pfam" id="PF02517"/>
    </source>
</evidence>
<keyword evidence="3" id="KW-0645">Protease</keyword>
<gene>
    <name evidence="3" type="ORF">KHB02_11510</name>
</gene>
<evidence type="ECO:0000256" key="1">
    <source>
        <dbReference type="SAM" id="Phobius"/>
    </source>
</evidence>
<comment type="caution">
    <text evidence="3">The sequence shown here is derived from an EMBL/GenBank/DDBJ whole genome shotgun (WGS) entry which is preliminary data.</text>
</comment>
<name>A0A942SYL3_9BACI</name>
<dbReference type="InterPro" id="IPR003675">
    <property type="entry name" value="Rce1/LyrA-like_dom"/>
</dbReference>
<feature type="transmembrane region" description="Helical" evidence="1">
    <location>
        <begin position="280"/>
        <end position="301"/>
    </location>
</feature>
<keyword evidence="3" id="KW-0378">Hydrolase</keyword>